<dbReference type="AlphaFoldDB" id="A0A1Y3PBG6"/>
<organism evidence="1 2">
    <name type="scientific">Bacillus thermozeamaize</name>
    <dbReference type="NCBI Taxonomy" id="230954"/>
    <lineage>
        <taxon>Bacteria</taxon>
        <taxon>Bacillati</taxon>
        <taxon>Bacillota</taxon>
        <taxon>Bacilli</taxon>
        <taxon>Bacillales</taxon>
        <taxon>Bacillaceae</taxon>
        <taxon>Bacillus</taxon>
    </lineage>
</organism>
<evidence type="ECO:0008006" key="3">
    <source>
        <dbReference type="Google" id="ProtNLM"/>
    </source>
</evidence>
<comment type="caution">
    <text evidence="1">The sequence shown here is derived from an EMBL/GenBank/DDBJ whole genome shotgun (WGS) entry which is preliminary data.</text>
</comment>
<evidence type="ECO:0000313" key="2">
    <source>
        <dbReference type="Proteomes" id="UP000196475"/>
    </source>
</evidence>
<evidence type="ECO:0000313" key="1">
    <source>
        <dbReference type="EMBL" id="OUM84665.1"/>
    </source>
</evidence>
<name>A0A1Y3PBG6_9BACI</name>
<sequence length="86" mass="10304">MLEQLFAEEIREKLELVAEELNRILTQKFCTGRRAIIWYLEEDGEREVLGRIVLYEMRQIRLLSDDGKIHINASKICDVEKVEYYK</sequence>
<accession>A0A1Y3PBG6</accession>
<dbReference type="EMBL" id="LZRT01000121">
    <property type="protein sequence ID" value="OUM84665.1"/>
    <property type="molecule type" value="Genomic_DNA"/>
</dbReference>
<dbReference type="Proteomes" id="UP000196475">
    <property type="component" value="Unassembled WGS sequence"/>
</dbReference>
<reference evidence="2" key="1">
    <citation type="submission" date="2016-06" db="EMBL/GenBank/DDBJ databases">
        <authorList>
            <person name="Nascimento L."/>
            <person name="Pereira R.V."/>
            <person name="Martins L.F."/>
            <person name="Quaggio R.B."/>
            <person name="Silva A.M."/>
            <person name="Setubal J.C."/>
        </authorList>
    </citation>
    <scope>NUCLEOTIDE SEQUENCE [LARGE SCALE GENOMIC DNA]</scope>
</reference>
<proteinExistence type="predicted"/>
<protein>
    <recommendedName>
        <fullName evidence="3">YolD-like family protein</fullName>
    </recommendedName>
</protein>
<gene>
    <name evidence="1" type="ORF">BAA01_05875</name>
</gene>